<gene>
    <name evidence="2" type="ORF">VTL71DRAFT_1688</name>
</gene>
<keyword evidence="3" id="KW-1185">Reference proteome</keyword>
<proteinExistence type="predicted"/>
<dbReference type="EMBL" id="JAZHXI010000010">
    <property type="protein sequence ID" value="KAL2067264.1"/>
    <property type="molecule type" value="Genomic_DNA"/>
</dbReference>
<protein>
    <submittedName>
        <fullName evidence="2">Uncharacterized protein</fullName>
    </submittedName>
</protein>
<accession>A0ABR4CDJ0</accession>
<evidence type="ECO:0000256" key="1">
    <source>
        <dbReference type="SAM" id="MobiDB-lite"/>
    </source>
</evidence>
<feature type="compositionally biased region" description="Polar residues" evidence="1">
    <location>
        <begin position="26"/>
        <end position="49"/>
    </location>
</feature>
<dbReference type="Proteomes" id="UP001595075">
    <property type="component" value="Unassembled WGS sequence"/>
</dbReference>
<comment type="caution">
    <text evidence="2">The sequence shown here is derived from an EMBL/GenBank/DDBJ whole genome shotgun (WGS) entry which is preliminary data.</text>
</comment>
<feature type="region of interest" description="Disordered" evidence="1">
    <location>
        <begin position="26"/>
        <end position="58"/>
    </location>
</feature>
<sequence>MPSKTQHQVPFDVSSAQPANSCYNTTSSGIWPTSTGLPQKGLSTKSAPENESRCGGNLDRNMLIINGATKGRSPWMH</sequence>
<evidence type="ECO:0000313" key="3">
    <source>
        <dbReference type="Proteomes" id="UP001595075"/>
    </source>
</evidence>
<evidence type="ECO:0000313" key="2">
    <source>
        <dbReference type="EMBL" id="KAL2067264.1"/>
    </source>
</evidence>
<name>A0ABR4CDJ0_9HELO</name>
<reference evidence="2 3" key="1">
    <citation type="journal article" date="2024" name="Commun. Biol.">
        <title>Comparative genomic analysis of thermophilic fungi reveals convergent evolutionary adaptations and gene losses.</title>
        <authorList>
            <person name="Steindorff A.S."/>
            <person name="Aguilar-Pontes M.V."/>
            <person name="Robinson A.J."/>
            <person name="Andreopoulos B."/>
            <person name="LaButti K."/>
            <person name="Kuo A."/>
            <person name="Mondo S."/>
            <person name="Riley R."/>
            <person name="Otillar R."/>
            <person name="Haridas S."/>
            <person name="Lipzen A."/>
            <person name="Grimwood J."/>
            <person name="Schmutz J."/>
            <person name="Clum A."/>
            <person name="Reid I.D."/>
            <person name="Moisan M.C."/>
            <person name="Butler G."/>
            <person name="Nguyen T.T.M."/>
            <person name="Dewar K."/>
            <person name="Conant G."/>
            <person name="Drula E."/>
            <person name="Henrissat B."/>
            <person name="Hansel C."/>
            <person name="Singer S."/>
            <person name="Hutchinson M.I."/>
            <person name="de Vries R.P."/>
            <person name="Natvig D.O."/>
            <person name="Powell A.J."/>
            <person name="Tsang A."/>
            <person name="Grigoriev I.V."/>
        </authorList>
    </citation>
    <scope>NUCLEOTIDE SEQUENCE [LARGE SCALE GENOMIC DNA]</scope>
    <source>
        <strain evidence="2 3">CBS 494.80</strain>
    </source>
</reference>
<organism evidence="2 3">
    <name type="scientific">Oculimacula yallundae</name>
    <dbReference type="NCBI Taxonomy" id="86028"/>
    <lineage>
        <taxon>Eukaryota</taxon>
        <taxon>Fungi</taxon>
        <taxon>Dikarya</taxon>
        <taxon>Ascomycota</taxon>
        <taxon>Pezizomycotina</taxon>
        <taxon>Leotiomycetes</taxon>
        <taxon>Helotiales</taxon>
        <taxon>Ploettnerulaceae</taxon>
        <taxon>Oculimacula</taxon>
    </lineage>
</organism>